<dbReference type="Pfam" id="PF08543">
    <property type="entry name" value="Phos_pyr_kin"/>
    <property type="match status" value="1"/>
</dbReference>
<comment type="similarity">
    <text evidence="1">Belongs to the pyridoxine kinase family.</text>
</comment>
<dbReference type="InterPro" id="IPR013749">
    <property type="entry name" value="PM/HMP-P_kinase-1"/>
</dbReference>
<dbReference type="GO" id="GO:0008478">
    <property type="term" value="F:pyridoxal kinase activity"/>
    <property type="evidence" value="ECO:0007669"/>
    <property type="project" value="UniProtKB-EC"/>
</dbReference>
<comment type="caution">
    <text evidence="8">The sequence shown here is derived from an EMBL/GenBank/DDBJ whole genome shotgun (WGS) entry which is preliminary data.</text>
</comment>
<dbReference type="SUPFAM" id="SSF53613">
    <property type="entry name" value="Ribokinase-like"/>
    <property type="match status" value="1"/>
</dbReference>
<keyword evidence="9" id="KW-1185">Reference proteome</keyword>
<dbReference type="Proteomes" id="UP001447188">
    <property type="component" value="Unassembled WGS sequence"/>
</dbReference>
<dbReference type="EMBL" id="JBBBZM010000009">
    <property type="protein sequence ID" value="KAL0639646.1"/>
    <property type="molecule type" value="Genomic_DNA"/>
</dbReference>
<evidence type="ECO:0000256" key="4">
    <source>
        <dbReference type="ARBA" id="ARBA00022741"/>
    </source>
</evidence>
<gene>
    <name evidence="8" type="primary">BUD16</name>
    <name evidence="8" type="ORF">Q9L58_001211</name>
</gene>
<name>A0ABR3GUN4_9PEZI</name>
<evidence type="ECO:0000256" key="1">
    <source>
        <dbReference type="ARBA" id="ARBA00008805"/>
    </source>
</evidence>
<sequence length="328" mass="35791">MADIPESRVLAISSHLLGLDVAALNTVQFSNHSGYRQLKGFKTTGEQITELYDGLKMNGNDDFGMLLTGYVPGAEGVEAAGRVAVDLRERRKGEKGGFFWLLDPIMGDEGQLYVGEDVVPVYKSLLALADLIVPNQFEAELLSGVKVDSVESLSRAIEELHRVYKVPHIIITSVTLGDSDKKMKCAGSTKTTTGASRKFIVDVPIVDGFFSGTGDLFAALTLARFRDEAGKAGLLETASWLSPDEVGPLDLPLAKTTEKVLGSMGLVLLKTKEVRDGKMNLLRDLVPDEELDERARRIRLAKASELRLVQCQKELLDPGVIVRATKFE</sequence>
<keyword evidence="5 8" id="KW-0418">Kinase</keyword>
<evidence type="ECO:0000256" key="5">
    <source>
        <dbReference type="ARBA" id="ARBA00022777"/>
    </source>
</evidence>
<keyword evidence="6" id="KW-0067">ATP-binding</keyword>
<evidence type="ECO:0000256" key="2">
    <source>
        <dbReference type="ARBA" id="ARBA00012104"/>
    </source>
</evidence>
<dbReference type="Gene3D" id="3.40.1190.20">
    <property type="match status" value="1"/>
</dbReference>
<evidence type="ECO:0000313" key="9">
    <source>
        <dbReference type="Proteomes" id="UP001447188"/>
    </source>
</evidence>
<evidence type="ECO:0000256" key="6">
    <source>
        <dbReference type="ARBA" id="ARBA00022840"/>
    </source>
</evidence>
<evidence type="ECO:0000259" key="7">
    <source>
        <dbReference type="Pfam" id="PF08543"/>
    </source>
</evidence>
<keyword evidence="4" id="KW-0547">Nucleotide-binding</keyword>
<organism evidence="8 9">
    <name type="scientific">Discina gigas</name>
    <dbReference type="NCBI Taxonomy" id="1032678"/>
    <lineage>
        <taxon>Eukaryota</taxon>
        <taxon>Fungi</taxon>
        <taxon>Dikarya</taxon>
        <taxon>Ascomycota</taxon>
        <taxon>Pezizomycotina</taxon>
        <taxon>Pezizomycetes</taxon>
        <taxon>Pezizales</taxon>
        <taxon>Discinaceae</taxon>
        <taxon>Discina</taxon>
    </lineage>
</organism>
<dbReference type="InterPro" id="IPR029056">
    <property type="entry name" value="Ribokinase-like"/>
</dbReference>
<keyword evidence="3 8" id="KW-0808">Transferase</keyword>
<proteinExistence type="inferred from homology"/>
<accession>A0ABR3GUN4</accession>
<feature type="domain" description="Pyridoxamine kinase/Phosphomethylpyrimidine kinase" evidence="7">
    <location>
        <begin position="100"/>
        <end position="223"/>
    </location>
</feature>
<evidence type="ECO:0000256" key="3">
    <source>
        <dbReference type="ARBA" id="ARBA00022679"/>
    </source>
</evidence>
<dbReference type="CDD" id="cd01173">
    <property type="entry name" value="pyridoxal_pyridoxamine_kinase"/>
    <property type="match status" value="1"/>
</dbReference>
<protein>
    <recommendedName>
        <fullName evidence="2">pyridoxal kinase</fullName>
        <ecNumber evidence="2">2.7.1.35</ecNumber>
    </recommendedName>
</protein>
<evidence type="ECO:0000313" key="8">
    <source>
        <dbReference type="EMBL" id="KAL0639646.1"/>
    </source>
</evidence>
<dbReference type="PANTHER" id="PTHR10534">
    <property type="entry name" value="PYRIDOXAL KINASE"/>
    <property type="match status" value="1"/>
</dbReference>
<dbReference type="PANTHER" id="PTHR10534:SF2">
    <property type="entry name" value="PYRIDOXAL KINASE"/>
    <property type="match status" value="1"/>
</dbReference>
<reference evidence="8 9" key="1">
    <citation type="submission" date="2024-02" db="EMBL/GenBank/DDBJ databases">
        <title>Discinaceae phylogenomics.</title>
        <authorList>
            <person name="Dirks A.C."/>
            <person name="James T.Y."/>
        </authorList>
    </citation>
    <scope>NUCLEOTIDE SEQUENCE [LARGE SCALE GENOMIC DNA]</scope>
    <source>
        <strain evidence="8 9">ACD0624</strain>
    </source>
</reference>
<dbReference type="EC" id="2.7.1.35" evidence="2"/>
<dbReference type="InterPro" id="IPR004625">
    <property type="entry name" value="PyrdxlKinase"/>
</dbReference>